<name>A0ABU4US88_9PSEU</name>
<dbReference type="Pfam" id="PF19733">
    <property type="entry name" value="DUF6223"/>
    <property type="match status" value="1"/>
</dbReference>
<feature type="transmembrane region" description="Helical" evidence="1">
    <location>
        <begin position="12"/>
        <end position="34"/>
    </location>
</feature>
<feature type="transmembrane region" description="Helical" evidence="1">
    <location>
        <begin position="41"/>
        <end position="61"/>
    </location>
</feature>
<dbReference type="EMBL" id="JAXAVU010000004">
    <property type="protein sequence ID" value="MDX8142342.1"/>
    <property type="molecule type" value="Genomic_DNA"/>
</dbReference>
<protein>
    <submittedName>
        <fullName evidence="2">DUF6223 family protein</fullName>
    </submittedName>
</protein>
<sequence length="104" mass="10177">MLLSAAYEMTAGRMWSLIGAAAGVFGVVMGVLALRRGRSGLVAAIAGGVAVVLGVVVVLMAKGGPGTGYGIVGGYVSLVVGLAAVALGVLARRRVARAAAPRVS</sequence>
<evidence type="ECO:0000313" key="3">
    <source>
        <dbReference type="Proteomes" id="UP001285352"/>
    </source>
</evidence>
<gene>
    <name evidence="2" type="ORF">SK854_09475</name>
</gene>
<accession>A0ABU4US88</accession>
<dbReference type="InterPro" id="IPR045770">
    <property type="entry name" value="DUF6223"/>
</dbReference>
<keyword evidence="1" id="KW-0472">Membrane</keyword>
<keyword evidence="1" id="KW-1133">Transmembrane helix</keyword>
<keyword evidence="1" id="KW-0812">Transmembrane</keyword>
<dbReference type="Proteomes" id="UP001285352">
    <property type="component" value="Unassembled WGS sequence"/>
</dbReference>
<proteinExistence type="predicted"/>
<reference evidence="2 3" key="2">
    <citation type="submission" date="2023-11" db="EMBL/GenBank/DDBJ databases">
        <authorList>
            <person name="Lara A.C."/>
            <person name="Chronakova A."/>
        </authorList>
    </citation>
    <scope>NUCLEOTIDE SEQUENCE [LARGE SCALE GENOMIC DNA]</scope>
    <source>
        <strain evidence="2 3">BCCO 10_0061</strain>
    </source>
</reference>
<keyword evidence="3" id="KW-1185">Reference proteome</keyword>
<feature type="transmembrane region" description="Helical" evidence="1">
    <location>
        <begin position="67"/>
        <end position="90"/>
    </location>
</feature>
<dbReference type="RefSeq" id="WP_319974629.1">
    <property type="nucleotide sequence ID" value="NZ_JAXAVU010000004.1"/>
</dbReference>
<organism evidence="2 3">
    <name type="scientific">Lentzea sokolovensis</name>
    <dbReference type="NCBI Taxonomy" id="3095429"/>
    <lineage>
        <taxon>Bacteria</taxon>
        <taxon>Bacillati</taxon>
        <taxon>Actinomycetota</taxon>
        <taxon>Actinomycetes</taxon>
        <taxon>Pseudonocardiales</taxon>
        <taxon>Pseudonocardiaceae</taxon>
        <taxon>Lentzea</taxon>
    </lineage>
</organism>
<reference evidence="2 3" key="1">
    <citation type="submission" date="2023-11" db="EMBL/GenBank/DDBJ databases">
        <title>Lentzea sokolovensis, sp. nov., Lentzea kristufkii, sp. nov., and Lentzea miocenensis, sp. nov., rare actinobacteria from Sokolov Coal Basin, Miocene lacustrine sediment, Czech Republic.</title>
        <authorList>
            <person name="Lara A."/>
            <person name="Kotroba L."/>
            <person name="Nouioui I."/>
            <person name="Neumann-Schaal M."/>
            <person name="Mast Y."/>
            <person name="Chronakova A."/>
        </authorList>
    </citation>
    <scope>NUCLEOTIDE SEQUENCE [LARGE SCALE GENOMIC DNA]</scope>
    <source>
        <strain evidence="2 3">BCCO 10_0061</strain>
    </source>
</reference>
<evidence type="ECO:0000256" key="1">
    <source>
        <dbReference type="SAM" id="Phobius"/>
    </source>
</evidence>
<comment type="caution">
    <text evidence="2">The sequence shown here is derived from an EMBL/GenBank/DDBJ whole genome shotgun (WGS) entry which is preliminary data.</text>
</comment>
<evidence type="ECO:0000313" key="2">
    <source>
        <dbReference type="EMBL" id="MDX8142342.1"/>
    </source>
</evidence>